<dbReference type="InterPro" id="IPR036097">
    <property type="entry name" value="HisK_dim/P_sf"/>
</dbReference>
<dbReference type="STRING" id="1279009.ADICEAN_02342"/>
<dbReference type="InterPro" id="IPR052162">
    <property type="entry name" value="Sensor_kinase/Photoreceptor"/>
</dbReference>
<evidence type="ECO:0000313" key="9">
    <source>
        <dbReference type="EMBL" id="EMR02535.1"/>
    </source>
</evidence>
<keyword evidence="7" id="KW-1133">Transmembrane helix</keyword>
<reference evidence="9 10" key="1">
    <citation type="journal article" date="2013" name="Genome Announc.">
        <title>Draft Genome Sequence of Cesiribacter andamanensis Strain AMV16T, Isolated from a Soil Sample from a Mud Volcano in the Andaman Islands, India.</title>
        <authorList>
            <person name="Shivaji S."/>
            <person name="Ara S."/>
            <person name="Begum Z."/>
            <person name="Srinivas T.N."/>
            <person name="Singh A."/>
            <person name="Kumar Pinnaka A."/>
        </authorList>
    </citation>
    <scope>NUCLEOTIDE SEQUENCE [LARGE SCALE GENOMIC DNA]</scope>
    <source>
        <strain evidence="9 10">AMV16</strain>
    </source>
</reference>
<name>M7NL61_9BACT</name>
<dbReference type="InterPro" id="IPR036890">
    <property type="entry name" value="HATPase_C_sf"/>
</dbReference>
<feature type="coiled-coil region" evidence="6">
    <location>
        <begin position="382"/>
        <end position="466"/>
    </location>
</feature>
<dbReference type="Pfam" id="PF07696">
    <property type="entry name" value="7TMR-DISMED2"/>
    <property type="match status" value="1"/>
</dbReference>
<evidence type="ECO:0000259" key="8">
    <source>
        <dbReference type="PROSITE" id="PS50109"/>
    </source>
</evidence>
<evidence type="ECO:0000256" key="3">
    <source>
        <dbReference type="ARBA" id="ARBA00022553"/>
    </source>
</evidence>
<dbReference type="InterPro" id="IPR005467">
    <property type="entry name" value="His_kinase_dom"/>
</dbReference>
<gene>
    <name evidence="9" type="primary">cph1_9</name>
    <name evidence="9" type="ORF">ADICEAN_02342</name>
</gene>
<keyword evidence="4 9" id="KW-0808">Transferase</keyword>
<organism evidence="9 10">
    <name type="scientific">Cesiribacter andamanensis AMV16</name>
    <dbReference type="NCBI Taxonomy" id="1279009"/>
    <lineage>
        <taxon>Bacteria</taxon>
        <taxon>Pseudomonadati</taxon>
        <taxon>Bacteroidota</taxon>
        <taxon>Cytophagia</taxon>
        <taxon>Cytophagales</taxon>
        <taxon>Cesiribacteraceae</taxon>
        <taxon>Cesiribacter</taxon>
    </lineage>
</organism>
<dbReference type="Pfam" id="PF00512">
    <property type="entry name" value="HisKA"/>
    <property type="match status" value="1"/>
</dbReference>
<dbReference type="GO" id="GO:0000155">
    <property type="term" value="F:phosphorelay sensor kinase activity"/>
    <property type="evidence" value="ECO:0007669"/>
    <property type="project" value="InterPro"/>
</dbReference>
<keyword evidence="7" id="KW-0472">Membrane</keyword>
<feature type="transmembrane region" description="Helical" evidence="7">
    <location>
        <begin position="308"/>
        <end position="328"/>
    </location>
</feature>
<feature type="domain" description="Histidine kinase" evidence="8">
    <location>
        <begin position="498"/>
        <end position="711"/>
    </location>
</feature>
<dbReference type="Gene3D" id="1.10.287.130">
    <property type="match status" value="1"/>
</dbReference>
<dbReference type="Pfam" id="PF02518">
    <property type="entry name" value="HATPase_c"/>
    <property type="match status" value="1"/>
</dbReference>
<accession>M7NL61</accession>
<dbReference type="PRINTS" id="PR00344">
    <property type="entry name" value="BCTRLSENSOR"/>
</dbReference>
<dbReference type="OrthoDB" id="973142at2"/>
<dbReference type="RefSeq" id="WP_009195735.1">
    <property type="nucleotide sequence ID" value="NZ_AODQ01000055.1"/>
</dbReference>
<dbReference type="SUPFAM" id="SSF55874">
    <property type="entry name" value="ATPase domain of HSP90 chaperone/DNA topoisomerase II/histidine kinase"/>
    <property type="match status" value="1"/>
</dbReference>
<dbReference type="Proteomes" id="UP000011910">
    <property type="component" value="Unassembled WGS sequence"/>
</dbReference>
<keyword evidence="10" id="KW-1185">Reference proteome</keyword>
<dbReference type="Gene3D" id="2.60.40.2380">
    <property type="match status" value="1"/>
</dbReference>
<keyword evidence="7" id="KW-0812">Transmembrane</keyword>
<dbReference type="CDD" id="cd00082">
    <property type="entry name" value="HisKA"/>
    <property type="match status" value="1"/>
</dbReference>
<evidence type="ECO:0000313" key="10">
    <source>
        <dbReference type="Proteomes" id="UP000011910"/>
    </source>
</evidence>
<dbReference type="PANTHER" id="PTHR43304:SF1">
    <property type="entry name" value="PAC DOMAIN-CONTAINING PROTEIN"/>
    <property type="match status" value="1"/>
</dbReference>
<sequence>MTANASLTAVLLLLLCGLLRAQTPLVVHDSLLDQEVNSWLMLLPDPEGRLQLQDVQRPELASQFEPVERGRSSFGFVDHPYWFRLQLHNRLLPDSRLFFDIAYPPLDSITFYYQDANGQWQAELNGDLLPFDKRLRFYYNYLFQIRPDTAHSSTYYFRVSTRGALSFPLSIKQDHYLYQESALGYFIYGLYYGALLLILLYNLFLYASLRLASYLYYCLFIFFSLLSQTYLYGHAQQFLWPWGGEINNLMSGVTLLLSTGFALVFTMFFIESKRYTPLLHKGLVGLSIGVFSLALLSMVLPYGFVVSLIAKVYIVNVLVIVAVAGTAWRKGQRSARYFLLAWLVYLVGLLSYSLQSMGVMGDLQTASQLVMIGSTLDALLLSLALADRIRQYRQERQEAQEEALLALNEKKELLEHQQQILEKRVSERTLKLQQKQKEVITQNRRLNEQQQLIEEQFQQLAILNENQEKLINSRTGELRKANLDLRKRNQQLEQFAYIISHNLRGPVASMLGLLRLFDRRLVEGTENKQYLNMLDQSVNKLDTIIMDLGQVLAVEQNLGKFYRDIRYEDVLQGILQKLQLQVGESNPTITTQFEEEVIRSHPAYLESIFYNLISNALKYRHPDRPLEISVRSWRQGDQHRLMVSDNGLGIELEKYGKRLFTLYQRFHPHIEGKGLGLYMLKRQVSALGGTVEVSSSPGEGSTFTISLPVSTE</sequence>
<dbReference type="InterPro" id="IPR011622">
    <property type="entry name" value="7TMR_DISM_rcpt_extracell_dom2"/>
</dbReference>
<keyword evidence="6" id="KW-0175">Coiled coil</keyword>
<dbReference type="InterPro" id="IPR011623">
    <property type="entry name" value="7TMR_DISM_rcpt_extracell_dom1"/>
</dbReference>
<dbReference type="eggNOG" id="COG2205">
    <property type="taxonomic scope" value="Bacteria"/>
</dbReference>
<evidence type="ECO:0000256" key="4">
    <source>
        <dbReference type="ARBA" id="ARBA00022679"/>
    </source>
</evidence>
<dbReference type="InterPro" id="IPR003594">
    <property type="entry name" value="HATPase_dom"/>
</dbReference>
<protein>
    <recommendedName>
        <fullName evidence="2">histidine kinase</fullName>
        <ecNumber evidence="2">2.7.13.3</ecNumber>
    </recommendedName>
</protein>
<feature type="transmembrane region" description="Helical" evidence="7">
    <location>
        <begin position="335"/>
        <end position="354"/>
    </location>
</feature>
<comment type="catalytic activity">
    <reaction evidence="1">
        <text>ATP + protein L-histidine = ADP + protein N-phospho-L-histidine.</text>
        <dbReference type="EC" id="2.7.13.3"/>
    </reaction>
</comment>
<dbReference type="InterPro" id="IPR004358">
    <property type="entry name" value="Sig_transdc_His_kin-like_C"/>
</dbReference>
<dbReference type="PROSITE" id="PS50109">
    <property type="entry name" value="HIS_KIN"/>
    <property type="match status" value="1"/>
</dbReference>
<keyword evidence="5" id="KW-0418">Kinase</keyword>
<feature type="transmembrane region" description="Helical" evidence="7">
    <location>
        <begin position="366"/>
        <end position="386"/>
    </location>
</feature>
<evidence type="ECO:0000256" key="2">
    <source>
        <dbReference type="ARBA" id="ARBA00012438"/>
    </source>
</evidence>
<feature type="transmembrane region" description="Helical" evidence="7">
    <location>
        <begin position="185"/>
        <end position="207"/>
    </location>
</feature>
<feature type="transmembrane region" description="Helical" evidence="7">
    <location>
        <begin position="252"/>
        <end position="270"/>
    </location>
</feature>
<keyword evidence="3" id="KW-0597">Phosphoprotein</keyword>
<proteinExistence type="predicted"/>
<dbReference type="EMBL" id="AODQ01000055">
    <property type="protein sequence ID" value="EMR02535.1"/>
    <property type="molecule type" value="Genomic_DNA"/>
</dbReference>
<dbReference type="SUPFAM" id="SSF47384">
    <property type="entry name" value="Homodimeric domain of signal transducing histidine kinase"/>
    <property type="match status" value="1"/>
</dbReference>
<dbReference type="SMART" id="SM00387">
    <property type="entry name" value="HATPase_c"/>
    <property type="match status" value="1"/>
</dbReference>
<feature type="transmembrane region" description="Helical" evidence="7">
    <location>
        <begin position="282"/>
        <end position="302"/>
    </location>
</feature>
<dbReference type="Pfam" id="PF07695">
    <property type="entry name" value="7TMR-DISM_7TM"/>
    <property type="match status" value="1"/>
</dbReference>
<feature type="transmembrane region" description="Helical" evidence="7">
    <location>
        <begin position="214"/>
        <end position="232"/>
    </location>
</feature>
<comment type="caution">
    <text evidence="9">The sequence shown here is derived from an EMBL/GenBank/DDBJ whole genome shotgun (WGS) entry which is preliminary data.</text>
</comment>
<dbReference type="PANTHER" id="PTHR43304">
    <property type="entry name" value="PHYTOCHROME-LIKE PROTEIN CPH1"/>
    <property type="match status" value="1"/>
</dbReference>
<evidence type="ECO:0000256" key="5">
    <source>
        <dbReference type="ARBA" id="ARBA00022777"/>
    </source>
</evidence>
<dbReference type="Gene3D" id="3.30.565.10">
    <property type="entry name" value="Histidine kinase-like ATPase, C-terminal domain"/>
    <property type="match status" value="1"/>
</dbReference>
<evidence type="ECO:0000256" key="7">
    <source>
        <dbReference type="SAM" id="Phobius"/>
    </source>
</evidence>
<evidence type="ECO:0000256" key="1">
    <source>
        <dbReference type="ARBA" id="ARBA00000085"/>
    </source>
</evidence>
<dbReference type="AlphaFoldDB" id="M7NL61"/>
<dbReference type="InterPro" id="IPR003661">
    <property type="entry name" value="HisK_dim/P_dom"/>
</dbReference>
<dbReference type="SMART" id="SM00388">
    <property type="entry name" value="HisKA"/>
    <property type="match status" value="1"/>
</dbReference>
<dbReference type="EC" id="2.7.13.3" evidence="2"/>
<evidence type="ECO:0000256" key="6">
    <source>
        <dbReference type="SAM" id="Coils"/>
    </source>
</evidence>